<dbReference type="STRING" id="428992.SAMN05216272_10712"/>
<dbReference type="Pfam" id="PF13409">
    <property type="entry name" value="GST_N_2"/>
    <property type="match status" value="1"/>
</dbReference>
<organism evidence="3 4">
    <name type="scientific">Pseudomonas panipatensis</name>
    <dbReference type="NCBI Taxonomy" id="428992"/>
    <lineage>
        <taxon>Bacteria</taxon>
        <taxon>Pseudomonadati</taxon>
        <taxon>Pseudomonadota</taxon>
        <taxon>Gammaproteobacteria</taxon>
        <taxon>Pseudomonadales</taxon>
        <taxon>Pseudomonadaceae</taxon>
        <taxon>Pseudomonas</taxon>
    </lineage>
</organism>
<dbReference type="CDD" id="cd03188">
    <property type="entry name" value="GST_C_Beta"/>
    <property type="match status" value="1"/>
</dbReference>
<feature type="domain" description="GST C-terminal" evidence="2">
    <location>
        <begin position="84"/>
        <end position="205"/>
    </location>
</feature>
<keyword evidence="3" id="KW-0808">Transferase</keyword>
<dbReference type="SFLD" id="SFLDG01150">
    <property type="entry name" value="Main.1:_Beta-like"/>
    <property type="match status" value="1"/>
</dbReference>
<dbReference type="PANTHER" id="PTHR44051">
    <property type="entry name" value="GLUTATHIONE S-TRANSFERASE-RELATED"/>
    <property type="match status" value="1"/>
</dbReference>
<evidence type="ECO:0000259" key="2">
    <source>
        <dbReference type="PROSITE" id="PS50405"/>
    </source>
</evidence>
<dbReference type="EMBL" id="FNDS01000007">
    <property type="protein sequence ID" value="SDI23690.1"/>
    <property type="molecule type" value="Genomic_DNA"/>
</dbReference>
<gene>
    <name evidence="3" type="ORF">SAMN05216272_10712</name>
</gene>
<dbReference type="CDD" id="cd03057">
    <property type="entry name" value="GST_N_Beta"/>
    <property type="match status" value="1"/>
</dbReference>
<feature type="domain" description="GST N-terminal" evidence="1">
    <location>
        <begin position="1"/>
        <end position="78"/>
    </location>
</feature>
<keyword evidence="4" id="KW-1185">Reference proteome</keyword>
<evidence type="ECO:0000313" key="4">
    <source>
        <dbReference type="Proteomes" id="UP000199636"/>
    </source>
</evidence>
<dbReference type="InterPro" id="IPR036249">
    <property type="entry name" value="Thioredoxin-like_sf"/>
</dbReference>
<dbReference type="Gene3D" id="3.40.30.10">
    <property type="entry name" value="Glutaredoxin"/>
    <property type="match status" value="1"/>
</dbReference>
<dbReference type="InterPro" id="IPR004045">
    <property type="entry name" value="Glutathione_S-Trfase_N"/>
</dbReference>
<dbReference type="SUPFAM" id="SSF47616">
    <property type="entry name" value="GST C-terminal domain-like"/>
    <property type="match status" value="1"/>
</dbReference>
<dbReference type="InterPro" id="IPR036282">
    <property type="entry name" value="Glutathione-S-Trfase_C_sf"/>
</dbReference>
<dbReference type="RefSeq" id="WP_090264092.1">
    <property type="nucleotide sequence ID" value="NZ_FNDS01000007.1"/>
</dbReference>
<dbReference type="Proteomes" id="UP000199636">
    <property type="component" value="Unassembled WGS sequence"/>
</dbReference>
<dbReference type="GO" id="GO:0016740">
    <property type="term" value="F:transferase activity"/>
    <property type="evidence" value="ECO:0007669"/>
    <property type="project" value="UniProtKB-KW"/>
</dbReference>
<dbReference type="InterPro" id="IPR040079">
    <property type="entry name" value="Glutathione_S-Trfase"/>
</dbReference>
<accession>A0A1G8IZ32</accession>
<dbReference type="Pfam" id="PF13410">
    <property type="entry name" value="GST_C_2"/>
    <property type="match status" value="1"/>
</dbReference>
<evidence type="ECO:0000313" key="3">
    <source>
        <dbReference type="EMBL" id="SDI23690.1"/>
    </source>
</evidence>
<dbReference type="SFLD" id="SFLDG00358">
    <property type="entry name" value="Main_(cytGST)"/>
    <property type="match status" value="1"/>
</dbReference>
<evidence type="ECO:0000259" key="1">
    <source>
        <dbReference type="PROSITE" id="PS50404"/>
    </source>
</evidence>
<dbReference type="PANTHER" id="PTHR44051:SF8">
    <property type="entry name" value="GLUTATHIONE S-TRANSFERASE GSTA"/>
    <property type="match status" value="1"/>
</dbReference>
<dbReference type="PROSITE" id="PS50405">
    <property type="entry name" value="GST_CTER"/>
    <property type="match status" value="1"/>
</dbReference>
<reference evidence="4" key="1">
    <citation type="submission" date="2016-10" db="EMBL/GenBank/DDBJ databases">
        <authorList>
            <person name="Varghese N."/>
            <person name="Submissions S."/>
        </authorList>
    </citation>
    <scope>NUCLEOTIDE SEQUENCE [LARGE SCALE GENOMIC DNA]</scope>
    <source>
        <strain evidence="4">CCM 7469</strain>
    </source>
</reference>
<dbReference type="SUPFAM" id="SSF52833">
    <property type="entry name" value="Thioredoxin-like"/>
    <property type="match status" value="1"/>
</dbReference>
<proteinExistence type="predicted"/>
<dbReference type="OrthoDB" id="8772754at2"/>
<name>A0A1G8IZ32_9PSED</name>
<dbReference type="AlphaFoldDB" id="A0A1G8IZ32"/>
<sequence length="205" mass="22735">MTTLYISPGACSFAAHVLVHELDLPIQVERVTLRTPDSPIWRINPLGRVPALQLDDGTLLSENVAILPFLADLRPGTPLFAPEGSVERAQIQSWIGYLASEVHAAALRPLNRPERYSADSAAHPGIRAQARVQLFKAVEHIDRHLTGRQWLVGERFTIADAYLGVFAGWIGRIGEEFDQLRELARFREAYRARPAVQRAAAAEGL</sequence>
<dbReference type="SFLD" id="SFLDS00019">
    <property type="entry name" value="Glutathione_Transferase_(cytos"/>
    <property type="match status" value="1"/>
</dbReference>
<dbReference type="PROSITE" id="PS50404">
    <property type="entry name" value="GST_NTER"/>
    <property type="match status" value="1"/>
</dbReference>
<dbReference type="InterPro" id="IPR010987">
    <property type="entry name" value="Glutathione-S-Trfase_C-like"/>
</dbReference>
<dbReference type="Gene3D" id="1.20.1050.10">
    <property type="match status" value="1"/>
</dbReference>
<protein>
    <submittedName>
        <fullName evidence="3">Glutathione S-transferase</fullName>
    </submittedName>
</protein>